<sequence length="133" mass="14408">MRPQSPTCLSPHAHDHVPPHGLVSLQAPHCRRHLAQDCLPQVDGGPSIMAGEWGGVGVCWGEGVRAPSANWSGLVWLWSGCLAWLDLAELGISRSPPPASGWCPSICSLVDAHASFHELCDIQARFLFEEHVF</sequence>
<evidence type="ECO:0000313" key="2">
    <source>
        <dbReference type="Proteomes" id="UP001153269"/>
    </source>
</evidence>
<evidence type="ECO:0000313" key="1">
    <source>
        <dbReference type="EMBL" id="CAB1458794.1"/>
    </source>
</evidence>
<proteinExistence type="predicted"/>
<comment type="caution">
    <text evidence="1">The sequence shown here is derived from an EMBL/GenBank/DDBJ whole genome shotgun (WGS) entry which is preliminary data.</text>
</comment>
<protein>
    <submittedName>
        <fullName evidence="1">Uncharacterized protein</fullName>
    </submittedName>
</protein>
<accession>A0A9N7VX99</accession>
<dbReference type="EMBL" id="CADEAL010004402">
    <property type="protein sequence ID" value="CAB1458794.1"/>
    <property type="molecule type" value="Genomic_DNA"/>
</dbReference>
<organism evidence="1 2">
    <name type="scientific">Pleuronectes platessa</name>
    <name type="common">European plaice</name>
    <dbReference type="NCBI Taxonomy" id="8262"/>
    <lineage>
        <taxon>Eukaryota</taxon>
        <taxon>Metazoa</taxon>
        <taxon>Chordata</taxon>
        <taxon>Craniata</taxon>
        <taxon>Vertebrata</taxon>
        <taxon>Euteleostomi</taxon>
        <taxon>Actinopterygii</taxon>
        <taxon>Neopterygii</taxon>
        <taxon>Teleostei</taxon>
        <taxon>Neoteleostei</taxon>
        <taxon>Acanthomorphata</taxon>
        <taxon>Carangaria</taxon>
        <taxon>Pleuronectiformes</taxon>
        <taxon>Pleuronectoidei</taxon>
        <taxon>Pleuronectidae</taxon>
        <taxon>Pleuronectes</taxon>
    </lineage>
</organism>
<dbReference type="AlphaFoldDB" id="A0A9N7VX99"/>
<name>A0A9N7VX99_PLEPL</name>
<reference evidence="1" key="1">
    <citation type="submission" date="2020-03" db="EMBL/GenBank/DDBJ databases">
        <authorList>
            <person name="Weist P."/>
        </authorList>
    </citation>
    <scope>NUCLEOTIDE SEQUENCE</scope>
</reference>
<dbReference type="Proteomes" id="UP001153269">
    <property type="component" value="Unassembled WGS sequence"/>
</dbReference>
<keyword evidence="2" id="KW-1185">Reference proteome</keyword>
<gene>
    <name evidence="1" type="ORF">PLEPLA_LOCUS46627</name>
</gene>